<dbReference type="Proteomes" id="UP001165960">
    <property type="component" value="Unassembled WGS sequence"/>
</dbReference>
<accession>A0ACC2RFY1</accession>
<evidence type="ECO:0000313" key="1">
    <source>
        <dbReference type="EMBL" id="KAJ9048977.1"/>
    </source>
</evidence>
<proteinExistence type="predicted"/>
<protein>
    <submittedName>
        <fullName evidence="1">DNA polymerase alpha accessory factor Mcl1</fullName>
    </submittedName>
</protein>
<evidence type="ECO:0000313" key="2">
    <source>
        <dbReference type="Proteomes" id="UP001165960"/>
    </source>
</evidence>
<dbReference type="EMBL" id="QTSX02007291">
    <property type="protein sequence ID" value="KAJ9048977.1"/>
    <property type="molecule type" value="Genomic_DNA"/>
</dbReference>
<reference evidence="1" key="1">
    <citation type="submission" date="2022-04" db="EMBL/GenBank/DDBJ databases">
        <title>Genome of the entomopathogenic fungus Entomophthora muscae.</title>
        <authorList>
            <person name="Elya C."/>
            <person name="Lovett B.R."/>
            <person name="Lee E."/>
            <person name="Macias A.M."/>
            <person name="Hajek A.E."/>
            <person name="De Bivort B.L."/>
            <person name="Kasson M.T."/>
            <person name="De Fine Licht H.H."/>
            <person name="Stajich J.E."/>
        </authorList>
    </citation>
    <scope>NUCLEOTIDE SEQUENCE</scope>
    <source>
        <strain evidence="1">Berkeley</strain>
    </source>
</reference>
<organism evidence="1 2">
    <name type="scientific">Entomophthora muscae</name>
    <dbReference type="NCBI Taxonomy" id="34485"/>
    <lineage>
        <taxon>Eukaryota</taxon>
        <taxon>Fungi</taxon>
        <taxon>Fungi incertae sedis</taxon>
        <taxon>Zoopagomycota</taxon>
        <taxon>Entomophthoromycotina</taxon>
        <taxon>Entomophthoromycetes</taxon>
        <taxon>Entomophthorales</taxon>
        <taxon>Entomophthoraceae</taxon>
        <taxon>Entomophthora</taxon>
    </lineage>
</organism>
<gene>
    <name evidence="1" type="primary">mcl1_4</name>
    <name evidence="1" type="ORF">DSO57_1029235</name>
</gene>
<name>A0ACC2RFY1_9FUNG</name>
<sequence length="762" mass="83948">MGTKAPQIHYAHGEGQTVLAFSKDGKKIFTGGSDSLIRDFHTSFELRGKDRKTLTKHSEPVTCICTNRDSLFTCSEDKSVAKFDVHSLAFQSFVAKCPTPIRCMTLQPQQSGQRGQEQRQLLALGAEDLVIRIINTGTGIATQLPGLKHPPSSLAFHPDGKSLFALTVQGSVALLDPTGAKSPRYSNLVARSCRIDQGEDCCHIAFHPLGKFVAVPAAKPGDILLVGSSELQLVKTLSGVHVRDVTACAWSPNGQFLATTSKDKLLVIWRVGDWAQCVSIQQEAIVTSLAWSPIQNMLALTNEDGSLVIFDDILTQAHGFQQAEWSYIHYITTEKDLELKPKPITASPFSQAPSYLTKHNSTLGVSEPGPTPALVPIQASPDKLQTRFQPAAIQVKGSSQLLAYNAYGVLKASFLSGQNSYSFASHDGRISYSFEEDAEFSLGALDLQGILLAKPATNFDAAMIYYRHHFDDREAFRADLPKGEDVRTITTTPHGPVITTSLGYVRYFSCSGIQLGVTMGPSPTPVSLVSDMKDVIFHAFHFAHETGRLRLGYQLYSLRSKSVLGQGDLALAPNSTLTWIGFTSEGLPALTESNGLAQVLVDPFAPSHANWRPVARFEPNHHPYGMSKGELHCLQKDGTIVSNPTSSTIPWNIEPVTTLFNHPETEAKYLISRLFADMENEETMDSDELQQRHLIEDRLLLQLLLKACQADRPEQAVETILCLNRPQSLDYAHEIALRSKHLDVVRRIHDIRREKAKQTPNY</sequence>
<keyword evidence="2" id="KW-1185">Reference proteome</keyword>
<comment type="caution">
    <text evidence="1">The sequence shown here is derived from an EMBL/GenBank/DDBJ whole genome shotgun (WGS) entry which is preliminary data.</text>
</comment>